<dbReference type="InterPro" id="IPR029063">
    <property type="entry name" value="SAM-dependent_MTases_sf"/>
</dbReference>
<sequence length="178" mass="20803">MSQVELIDDLQLWISQREGKIPIEVLYLPRPASDYPGCYPLHFEKHLPRLLETYDYVHFFGGKATTGYRIDTNAETNPDLVADVQERLPFPDNYFSGGKADPPYNEQFAKDLYNCPYPQWSKWTHELVRIVKPGGLIAIMNNYPVPRLKGCQWEKIVIILLRIKQFPKVITIQRKEHE</sequence>
<dbReference type="EMBL" id="BK067788">
    <property type="protein sequence ID" value="DBA52004.1"/>
    <property type="molecule type" value="Genomic_DNA"/>
</dbReference>
<protein>
    <submittedName>
        <fullName evidence="1">ORF46</fullName>
    </submittedName>
</protein>
<reference evidence="1" key="1">
    <citation type="journal article" date="2024" name="Environ. Microbiol. Rep.">
        <title>Hiding in plain sight: The discovery of complete genomes of 11 hypothetical spindle-shaped viruses that putatively infect mesophilic ammonia-oxidizing archaea.</title>
        <authorList>
            <person name="Ni Y."/>
            <person name="Xu T."/>
            <person name="Yan S."/>
            <person name="Chen L."/>
            <person name="Wang Y."/>
        </authorList>
    </citation>
    <scope>NUCLEOTIDE SEQUENCE</scope>
    <source>
        <strain evidence="1">NTM1</strain>
    </source>
</reference>
<organism evidence="1">
    <name type="scientific">Nitrosopumilaceae spindle-shaped virus</name>
    <dbReference type="NCBI Taxonomy" id="3065433"/>
    <lineage>
        <taxon>Viruses</taxon>
    </lineage>
</organism>
<name>A0AAT9JAP6_9VIRU</name>
<reference evidence="1" key="2">
    <citation type="submission" date="2024-03" db="EMBL/GenBank/DDBJ databases">
        <authorList>
            <person name="Ni Y."/>
            <person name="Xu T."/>
            <person name="Yan S."/>
            <person name="Chen L."/>
            <person name="Wang Y."/>
        </authorList>
    </citation>
    <scope>NUCLEOTIDE SEQUENCE</scope>
    <source>
        <strain evidence="1">NTM1</strain>
    </source>
</reference>
<accession>A0AAT9JAP6</accession>
<evidence type="ECO:0000313" key="1">
    <source>
        <dbReference type="EMBL" id="DBA52004.1"/>
    </source>
</evidence>
<dbReference type="SUPFAM" id="SSF53335">
    <property type="entry name" value="S-adenosyl-L-methionine-dependent methyltransferases"/>
    <property type="match status" value="1"/>
</dbReference>
<proteinExistence type="predicted"/>